<feature type="signal peptide" evidence="1">
    <location>
        <begin position="1"/>
        <end position="20"/>
    </location>
</feature>
<feature type="chain" id="PRO_5011453198" description="Imelysin" evidence="1">
    <location>
        <begin position="21"/>
        <end position="236"/>
    </location>
</feature>
<keyword evidence="1" id="KW-0732">Signal</keyword>
<evidence type="ECO:0000313" key="2">
    <source>
        <dbReference type="EMBL" id="SFJ80578.1"/>
    </source>
</evidence>
<protein>
    <recommendedName>
        <fullName evidence="4">Imelysin</fullName>
    </recommendedName>
</protein>
<sequence length="236" mass="24924">MTRFWSSLAALTLLSSTAAAGPVADFETTYRAMYGTYRVALFKTNSGAQDDAGKAIAGLGHQLTALAETYGATPPPQYEDDPMWAETIDGALALVGTAETQIAAKDLTHAHETLEGVRDLFGALHARNGIETFSDRMNAYHAEMEHLLAMDLATLTPEGIDAVLEKAAVLSYLAEDVLSHPPLEAAGNAEYDALSAAFGASVNTLLAACRAGDVDQIRAAAGKVKAPYSKLFLKFG</sequence>
<reference evidence="3" key="1">
    <citation type="submission" date="2016-10" db="EMBL/GenBank/DDBJ databases">
        <authorList>
            <person name="Varghese N."/>
            <person name="Submissions S."/>
        </authorList>
    </citation>
    <scope>NUCLEOTIDE SEQUENCE [LARGE SCALE GENOMIC DNA]</scope>
    <source>
        <strain evidence="3">DSM 26471</strain>
    </source>
</reference>
<evidence type="ECO:0000313" key="3">
    <source>
        <dbReference type="Proteomes" id="UP000199630"/>
    </source>
</evidence>
<dbReference type="Proteomes" id="UP000199630">
    <property type="component" value="Unassembled WGS sequence"/>
</dbReference>
<accession>A0A1I3UAK4</accession>
<gene>
    <name evidence="2" type="ORF">SAMN04487991_2985</name>
</gene>
<evidence type="ECO:0008006" key="4">
    <source>
        <dbReference type="Google" id="ProtNLM"/>
    </source>
</evidence>
<evidence type="ECO:0000256" key="1">
    <source>
        <dbReference type="SAM" id="SignalP"/>
    </source>
</evidence>
<dbReference type="RefSeq" id="WP_090061504.1">
    <property type="nucleotide sequence ID" value="NZ_FORH01000006.1"/>
</dbReference>
<name>A0A1I3UAK4_9RHOB</name>
<proteinExistence type="predicted"/>
<dbReference type="OrthoDB" id="8399759at2"/>
<keyword evidence="3" id="KW-1185">Reference proteome</keyword>
<dbReference type="EMBL" id="FORH01000006">
    <property type="protein sequence ID" value="SFJ80578.1"/>
    <property type="molecule type" value="Genomic_DNA"/>
</dbReference>
<dbReference type="AlphaFoldDB" id="A0A1I3UAK4"/>
<organism evidence="2 3">
    <name type="scientific">Celeribacter neptunius</name>
    <dbReference type="NCBI Taxonomy" id="588602"/>
    <lineage>
        <taxon>Bacteria</taxon>
        <taxon>Pseudomonadati</taxon>
        <taxon>Pseudomonadota</taxon>
        <taxon>Alphaproteobacteria</taxon>
        <taxon>Rhodobacterales</taxon>
        <taxon>Roseobacteraceae</taxon>
        <taxon>Celeribacter</taxon>
    </lineage>
</organism>